<evidence type="ECO:0000256" key="3">
    <source>
        <dbReference type="ARBA" id="ARBA00023274"/>
    </source>
</evidence>
<dbReference type="SUPFAM" id="SSF54211">
    <property type="entry name" value="Ribosomal protein S5 domain 2-like"/>
    <property type="match status" value="1"/>
</dbReference>
<keyword evidence="2 5" id="KW-0689">Ribosomal protein</keyword>
<organism evidence="7 8">
    <name type="scientific">Candidatus Nomurabacteria bacterium RIFCSPLOWO2_01_FULL_33_17</name>
    <dbReference type="NCBI Taxonomy" id="1801764"/>
    <lineage>
        <taxon>Bacteria</taxon>
        <taxon>Candidatus Nomuraibacteriota</taxon>
    </lineage>
</organism>
<name>A0A1F6WQT4_9BACT</name>
<accession>A0A1F6WQT4</accession>
<dbReference type="HAMAP" id="MF_00532_B">
    <property type="entry name" value="Ribosomal_uS9_B"/>
    <property type="match status" value="1"/>
</dbReference>
<evidence type="ECO:0000313" key="7">
    <source>
        <dbReference type="EMBL" id="OGI84233.1"/>
    </source>
</evidence>
<dbReference type="Gene3D" id="3.30.230.10">
    <property type="match status" value="1"/>
</dbReference>
<evidence type="ECO:0000256" key="6">
    <source>
        <dbReference type="SAM" id="MobiDB-lite"/>
    </source>
</evidence>
<dbReference type="GO" id="GO:0015935">
    <property type="term" value="C:small ribosomal subunit"/>
    <property type="evidence" value="ECO:0007669"/>
    <property type="project" value="TreeGrafter"/>
</dbReference>
<dbReference type="AlphaFoldDB" id="A0A1F6WQT4"/>
<keyword evidence="3 5" id="KW-0687">Ribonucleoprotein</keyword>
<proteinExistence type="inferred from homology"/>
<dbReference type="InterPro" id="IPR014721">
    <property type="entry name" value="Ribsml_uS5_D2-typ_fold_subgr"/>
</dbReference>
<sequence>MPTGQAGKKYIRAIGRRKTATAVVKIYQDGTNTFTINGKKSSEYFPTAELQKVIHDPVTKTKNTEKYDIVVTTKGGGIHGQAEAVRHGIARILASFDEETKGKVKKLGFLKRDPRAKERRKFGLKKARKSPQWSKR</sequence>
<dbReference type="GO" id="GO:0005737">
    <property type="term" value="C:cytoplasm"/>
    <property type="evidence" value="ECO:0007669"/>
    <property type="project" value="UniProtKB-ARBA"/>
</dbReference>
<dbReference type="STRING" id="1801764.A2903_00610"/>
<dbReference type="FunFam" id="3.30.230.10:FF:000001">
    <property type="entry name" value="30S ribosomal protein S9"/>
    <property type="match status" value="1"/>
</dbReference>
<dbReference type="GO" id="GO:0006412">
    <property type="term" value="P:translation"/>
    <property type="evidence" value="ECO:0007669"/>
    <property type="project" value="UniProtKB-UniRule"/>
</dbReference>
<reference evidence="7 8" key="1">
    <citation type="journal article" date="2016" name="Nat. Commun.">
        <title>Thousands of microbial genomes shed light on interconnected biogeochemical processes in an aquifer system.</title>
        <authorList>
            <person name="Anantharaman K."/>
            <person name="Brown C.T."/>
            <person name="Hug L.A."/>
            <person name="Sharon I."/>
            <person name="Castelle C.J."/>
            <person name="Probst A.J."/>
            <person name="Thomas B.C."/>
            <person name="Singh A."/>
            <person name="Wilkins M.J."/>
            <person name="Karaoz U."/>
            <person name="Brodie E.L."/>
            <person name="Williams K.H."/>
            <person name="Hubbard S.S."/>
            <person name="Banfield J.F."/>
        </authorList>
    </citation>
    <scope>NUCLEOTIDE SEQUENCE [LARGE SCALE GENOMIC DNA]</scope>
</reference>
<dbReference type="InterPro" id="IPR020568">
    <property type="entry name" value="Ribosomal_Su5_D2-typ_SF"/>
</dbReference>
<dbReference type="PANTHER" id="PTHR21569">
    <property type="entry name" value="RIBOSOMAL PROTEIN S9"/>
    <property type="match status" value="1"/>
</dbReference>
<dbReference type="EMBL" id="MFUO01000006">
    <property type="protein sequence ID" value="OGI84233.1"/>
    <property type="molecule type" value="Genomic_DNA"/>
</dbReference>
<dbReference type="InterPro" id="IPR023035">
    <property type="entry name" value="Ribosomal_uS9_bac/plastid"/>
</dbReference>
<evidence type="ECO:0000256" key="4">
    <source>
        <dbReference type="ARBA" id="ARBA00035259"/>
    </source>
</evidence>
<evidence type="ECO:0000256" key="2">
    <source>
        <dbReference type="ARBA" id="ARBA00022980"/>
    </source>
</evidence>
<evidence type="ECO:0000256" key="5">
    <source>
        <dbReference type="HAMAP-Rule" id="MF_00532"/>
    </source>
</evidence>
<gene>
    <name evidence="5" type="primary">rpsI</name>
    <name evidence="7" type="ORF">A2903_00610</name>
</gene>
<dbReference type="PANTHER" id="PTHR21569:SF1">
    <property type="entry name" value="SMALL RIBOSOMAL SUBUNIT PROTEIN US9M"/>
    <property type="match status" value="1"/>
</dbReference>
<evidence type="ECO:0000256" key="1">
    <source>
        <dbReference type="ARBA" id="ARBA00005251"/>
    </source>
</evidence>
<dbReference type="GO" id="GO:0003723">
    <property type="term" value="F:RNA binding"/>
    <property type="evidence" value="ECO:0007669"/>
    <property type="project" value="TreeGrafter"/>
</dbReference>
<dbReference type="NCBIfam" id="NF001099">
    <property type="entry name" value="PRK00132.1"/>
    <property type="match status" value="1"/>
</dbReference>
<comment type="similarity">
    <text evidence="1 5">Belongs to the universal ribosomal protein uS9 family.</text>
</comment>
<dbReference type="Pfam" id="PF00380">
    <property type="entry name" value="Ribosomal_S9"/>
    <property type="match status" value="1"/>
</dbReference>
<dbReference type="InterPro" id="IPR000754">
    <property type="entry name" value="Ribosomal_uS9"/>
</dbReference>
<comment type="caution">
    <text evidence="7">The sequence shown here is derived from an EMBL/GenBank/DDBJ whole genome shotgun (WGS) entry which is preliminary data.</text>
</comment>
<feature type="region of interest" description="Disordered" evidence="6">
    <location>
        <begin position="117"/>
        <end position="136"/>
    </location>
</feature>
<protein>
    <recommendedName>
        <fullName evidence="4 5">Small ribosomal subunit protein uS9</fullName>
    </recommendedName>
</protein>
<dbReference type="GO" id="GO:0003735">
    <property type="term" value="F:structural constituent of ribosome"/>
    <property type="evidence" value="ECO:0007669"/>
    <property type="project" value="InterPro"/>
</dbReference>
<dbReference type="Proteomes" id="UP000178184">
    <property type="component" value="Unassembled WGS sequence"/>
</dbReference>
<evidence type="ECO:0000313" key="8">
    <source>
        <dbReference type="Proteomes" id="UP000178184"/>
    </source>
</evidence>